<organism evidence="1 2">
    <name type="scientific">Artomyces pyxidatus</name>
    <dbReference type="NCBI Taxonomy" id="48021"/>
    <lineage>
        <taxon>Eukaryota</taxon>
        <taxon>Fungi</taxon>
        <taxon>Dikarya</taxon>
        <taxon>Basidiomycota</taxon>
        <taxon>Agaricomycotina</taxon>
        <taxon>Agaricomycetes</taxon>
        <taxon>Russulales</taxon>
        <taxon>Auriscalpiaceae</taxon>
        <taxon>Artomyces</taxon>
    </lineage>
</organism>
<reference evidence="1" key="1">
    <citation type="submission" date="2021-03" db="EMBL/GenBank/DDBJ databases">
        <authorList>
            <consortium name="DOE Joint Genome Institute"/>
            <person name="Ahrendt S."/>
            <person name="Looney B.P."/>
            <person name="Miyauchi S."/>
            <person name="Morin E."/>
            <person name="Drula E."/>
            <person name="Courty P.E."/>
            <person name="Chicoki N."/>
            <person name="Fauchery L."/>
            <person name="Kohler A."/>
            <person name="Kuo A."/>
            <person name="Labutti K."/>
            <person name="Pangilinan J."/>
            <person name="Lipzen A."/>
            <person name="Riley R."/>
            <person name="Andreopoulos W."/>
            <person name="He G."/>
            <person name="Johnson J."/>
            <person name="Barry K.W."/>
            <person name="Grigoriev I.V."/>
            <person name="Nagy L."/>
            <person name="Hibbett D."/>
            <person name="Henrissat B."/>
            <person name="Matheny P.B."/>
            <person name="Labbe J."/>
            <person name="Martin F."/>
        </authorList>
    </citation>
    <scope>NUCLEOTIDE SEQUENCE</scope>
    <source>
        <strain evidence="1">HHB10654</strain>
    </source>
</reference>
<evidence type="ECO:0000313" key="1">
    <source>
        <dbReference type="EMBL" id="KAI0060215.1"/>
    </source>
</evidence>
<name>A0ACB8SUT0_9AGAM</name>
<protein>
    <submittedName>
        <fullName evidence="1">Kinase-like protein</fullName>
    </submittedName>
</protein>
<sequence>MAAKMSRLESVPFPLRHLRDHEPRIRGVYLLQDVVGNRFYSRVWSACNMLTGEDVAIKIEIANPKIVPSLPHEAQMYRLVQGHDGFPTIRWAGMYGGGHVMVLDRLGPMLQDLLHLCLGKLSRKTILMMVLQMLDRVGFTHSRGIVHRDIKPENFGMDVGTCSGIVHLFDFGLAKLYLDASTGDHIPFREGRRRIGTMHVASYNMHYGRGQYRRDDLEMLGHSLLHLLQNCPGKPSMRRTLMLGSSAWAR</sequence>
<dbReference type="Proteomes" id="UP000814140">
    <property type="component" value="Unassembled WGS sequence"/>
</dbReference>
<accession>A0ACB8SUT0</accession>
<reference evidence="1" key="2">
    <citation type="journal article" date="2022" name="New Phytol.">
        <title>Evolutionary transition to the ectomycorrhizal habit in the genomes of a hyperdiverse lineage of mushroom-forming fungi.</title>
        <authorList>
            <person name="Looney B."/>
            <person name="Miyauchi S."/>
            <person name="Morin E."/>
            <person name="Drula E."/>
            <person name="Courty P.E."/>
            <person name="Kohler A."/>
            <person name="Kuo A."/>
            <person name="LaButti K."/>
            <person name="Pangilinan J."/>
            <person name="Lipzen A."/>
            <person name="Riley R."/>
            <person name="Andreopoulos W."/>
            <person name="He G."/>
            <person name="Johnson J."/>
            <person name="Nolan M."/>
            <person name="Tritt A."/>
            <person name="Barry K.W."/>
            <person name="Grigoriev I.V."/>
            <person name="Nagy L.G."/>
            <person name="Hibbett D."/>
            <person name="Henrissat B."/>
            <person name="Matheny P.B."/>
            <person name="Labbe J."/>
            <person name="Martin F.M."/>
        </authorList>
    </citation>
    <scope>NUCLEOTIDE SEQUENCE</scope>
    <source>
        <strain evidence="1">HHB10654</strain>
    </source>
</reference>
<dbReference type="EMBL" id="MU277220">
    <property type="protein sequence ID" value="KAI0060215.1"/>
    <property type="molecule type" value="Genomic_DNA"/>
</dbReference>
<comment type="caution">
    <text evidence="1">The sequence shown here is derived from an EMBL/GenBank/DDBJ whole genome shotgun (WGS) entry which is preliminary data.</text>
</comment>
<keyword evidence="2" id="KW-1185">Reference proteome</keyword>
<gene>
    <name evidence="1" type="ORF">BV25DRAFT_1955984</name>
</gene>
<proteinExistence type="predicted"/>
<evidence type="ECO:0000313" key="2">
    <source>
        <dbReference type="Proteomes" id="UP000814140"/>
    </source>
</evidence>